<comment type="caution">
    <text evidence="1">The sequence shown here is derived from an EMBL/GenBank/DDBJ whole genome shotgun (WGS) entry which is preliminary data.</text>
</comment>
<dbReference type="EMBL" id="AGSI01000007">
    <property type="protein sequence ID" value="EIE23349.1"/>
    <property type="molecule type" value="Genomic_DNA"/>
</dbReference>
<evidence type="ECO:0000313" key="2">
    <source>
        <dbReference type="Proteomes" id="UP000007264"/>
    </source>
</evidence>
<gene>
    <name evidence="1" type="ORF">COCSUDRAFT_33051</name>
</gene>
<keyword evidence="2" id="KW-1185">Reference proteome</keyword>
<dbReference type="AlphaFoldDB" id="I0YY80"/>
<organism evidence="1 2">
    <name type="scientific">Coccomyxa subellipsoidea (strain C-169)</name>
    <name type="common">Green microalga</name>
    <dbReference type="NCBI Taxonomy" id="574566"/>
    <lineage>
        <taxon>Eukaryota</taxon>
        <taxon>Viridiplantae</taxon>
        <taxon>Chlorophyta</taxon>
        <taxon>core chlorophytes</taxon>
        <taxon>Trebouxiophyceae</taxon>
        <taxon>Trebouxiophyceae incertae sedis</taxon>
        <taxon>Coccomyxaceae</taxon>
        <taxon>Coccomyxa</taxon>
        <taxon>Coccomyxa subellipsoidea</taxon>
    </lineage>
</organism>
<dbReference type="Proteomes" id="UP000007264">
    <property type="component" value="Unassembled WGS sequence"/>
</dbReference>
<dbReference type="GeneID" id="17041341"/>
<accession>I0YY80</accession>
<name>I0YY80_COCSC</name>
<proteinExistence type="predicted"/>
<reference evidence="1 2" key="1">
    <citation type="journal article" date="2012" name="Genome Biol.">
        <title>The genome of the polar eukaryotic microalga coccomyxa subellipsoidea reveals traits of cold adaptation.</title>
        <authorList>
            <person name="Blanc G."/>
            <person name="Agarkova I."/>
            <person name="Grimwood J."/>
            <person name="Kuo A."/>
            <person name="Brueggeman A."/>
            <person name="Dunigan D."/>
            <person name="Gurnon J."/>
            <person name="Ladunga I."/>
            <person name="Lindquist E."/>
            <person name="Lucas S."/>
            <person name="Pangilinan J."/>
            <person name="Proschold T."/>
            <person name="Salamov A."/>
            <person name="Schmutz J."/>
            <person name="Weeks D."/>
            <person name="Yamada T."/>
            <person name="Claverie J.M."/>
            <person name="Grigoriev I."/>
            <person name="Van Etten J."/>
            <person name="Lomsadze A."/>
            <person name="Borodovsky M."/>
        </authorList>
    </citation>
    <scope>NUCLEOTIDE SEQUENCE [LARGE SCALE GENOMIC DNA]</scope>
    <source>
        <strain evidence="1 2">C-169</strain>
    </source>
</reference>
<evidence type="ECO:0000313" key="1">
    <source>
        <dbReference type="EMBL" id="EIE23349.1"/>
    </source>
</evidence>
<protein>
    <submittedName>
        <fullName evidence="1">Uncharacterized protein</fullName>
    </submittedName>
</protein>
<sequence length="115" mass="12738">MSTSEFSPPSGSFKGWSVCFWHPPREGRRKVISSESQDQVSGQVVIAVRRVMPLKCTRLQVSPEASAQATVNFYSIGWFLSLPSCTWGSGEWIFALLPACGCSTFAMCFFSEGHY</sequence>
<dbReference type="RefSeq" id="XP_005647893.1">
    <property type="nucleotide sequence ID" value="XM_005647836.1"/>
</dbReference>
<dbReference type="KEGG" id="csl:COCSUDRAFT_33051"/>